<evidence type="ECO:0000313" key="3">
    <source>
        <dbReference type="Proteomes" id="UP000617743"/>
    </source>
</evidence>
<accession>A0ABQ2XT50</accession>
<keyword evidence="3" id="KW-1185">Reference proteome</keyword>
<feature type="compositionally biased region" description="Basic and acidic residues" evidence="1">
    <location>
        <begin position="47"/>
        <end position="56"/>
    </location>
</feature>
<evidence type="ECO:0000256" key="1">
    <source>
        <dbReference type="SAM" id="MobiDB-lite"/>
    </source>
</evidence>
<gene>
    <name evidence="2" type="ORF">GCM10010383_72200</name>
</gene>
<evidence type="ECO:0000313" key="2">
    <source>
        <dbReference type="EMBL" id="GGX31394.1"/>
    </source>
</evidence>
<dbReference type="EMBL" id="BMWC01000016">
    <property type="protein sequence ID" value="GGX31394.1"/>
    <property type="molecule type" value="Genomic_DNA"/>
</dbReference>
<dbReference type="Proteomes" id="UP000617743">
    <property type="component" value="Unassembled WGS sequence"/>
</dbReference>
<feature type="region of interest" description="Disordered" evidence="1">
    <location>
        <begin position="45"/>
        <end position="94"/>
    </location>
</feature>
<protein>
    <submittedName>
        <fullName evidence="2">Uncharacterized protein</fullName>
    </submittedName>
</protein>
<reference evidence="3" key="1">
    <citation type="journal article" date="2019" name="Int. J. Syst. Evol. Microbiol.">
        <title>The Global Catalogue of Microorganisms (GCM) 10K type strain sequencing project: providing services to taxonomists for standard genome sequencing and annotation.</title>
        <authorList>
            <consortium name="The Broad Institute Genomics Platform"/>
            <consortium name="The Broad Institute Genome Sequencing Center for Infectious Disease"/>
            <person name="Wu L."/>
            <person name="Ma J."/>
        </authorList>
    </citation>
    <scope>NUCLEOTIDE SEQUENCE [LARGE SCALE GENOMIC DNA]</scope>
    <source>
        <strain evidence="3">JCM 4866</strain>
    </source>
</reference>
<sequence length="139" mass="14849">MVGAEAAIGAEFAEQDKEHHLSNAALRSARFTALGAVGAPEPVAARNLDRLTDDGFRGPGRRPGTRDGRRPSVSGRTGCPSEHRQPGAPEDFPVRAVRNITDDRRSAKPAILRTIDVVRTGYLAVGLERTAPSWCPGVL</sequence>
<comment type="caution">
    <text evidence="2">The sequence shown here is derived from an EMBL/GenBank/DDBJ whole genome shotgun (WGS) entry which is preliminary data.</text>
</comment>
<proteinExistence type="predicted"/>
<name>A0ABQ2XT50_9ACTN</name>
<organism evidence="2 3">
    <name type="scientific">Streptomyces lomondensis</name>
    <dbReference type="NCBI Taxonomy" id="68229"/>
    <lineage>
        <taxon>Bacteria</taxon>
        <taxon>Bacillati</taxon>
        <taxon>Actinomycetota</taxon>
        <taxon>Actinomycetes</taxon>
        <taxon>Kitasatosporales</taxon>
        <taxon>Streptomycetaceae</taxon>
        <taxon>Streptomyces</taxon>
    </lineage>
</organism>